<dbReference type="PROSITE" id="PS51192">
    <property type="entry name" value="HELICASE_ATP_BIND_1"/>
    <property type="match status" value="1"/>
</dbReference>
<accession>A0A1G8C8A8</accession>
<feature type="domain" description="Helicase ATP-binding" evidence="1">
    <location>
        <begin position="16"/>
        <end position="186"/>
    </location>
</feature>
<dbReference type="AlphaFoldDB" id="A0A1G8C8A8"/>
<dbReference type="STRING" id="83767.SAMN05660652_01700"/>
<evidence type="ECO:0000313" key="3">
    <source>
        <dbReference type="Proteomes" id="UP000198607"/>
    </source>
</evidence>
<name>A0A1G8C8A8_9RHOO</name>
<dbReference type="Proteomes" id="UP000198607">
    <property type="component" value="Unassembled WGS sequence"/>
</dbReference>
<proteinExistence type="predicted"/>
<protein>
    <submittedName>
        <fullName evidence="2">SNF2 family N-terminal domain-containing protein</fullName>
    </submittedName>
</protein>
<dbReference type="RefSeq" id="WP_091936515.1">
    <property type="nucleotide sequence ID" value="NZ_FNCY01000005.1"/>
</dbReference>
<dbReference type="OrthoDB" id="9760715at2"/>
<sequence length="468" mass="53381">MNRRDYTPRPYGKLMTDFAIDVPRCALWADMGLGKTVCTYTALDAMFLAGESMPTLVIAPLIVARDTWPDEARKWAHLRQIDVMPIVGTEAERRTALRYDASVYTVNFENLPWLIEHLGDRWSFRTVVVDEARKLKGFRLRQGGKRTAMLAKVAHTKVKRMIQLTGAPAPNGLADLWGQAWFLDAGKRLGRTYDAFRQRWFQKSFDGYGVEPLPFAQDQIQGALADLCLRVDAADWFDLEKPINVPVYVDLPVKVRAKYREMEKEMYTQIEDRSVEAFNAAARTQKCLQLANGAVYVDPLTEGEESRGPKEWREVHDVKVQALESIVDEANGSPVLVAYHFKSDLARLRKAFPKARVLSDPVQLREFKTGKYEIGLGHPGSMGHGVDGLQDHCHRIAFFGHWWDMDQRDQIIGRVGPVRQFQAGHKRPVYIYDIIARDTVDELVLARHETKRDVQSLLLEAMKGKRDV</sequence>
<dbReference type="PANTHER" id="PTHR10799">
    <property type="entry name" value="SNF2/RAD54 HELICASE FAMILY"/>
    <property type="match status" value="1"/>
</dbReference>
<evidence type="ECO:0000259" key="1">
    <source>
        <dbReference type="PROSITE" id="PS51192"/>
    </source>
</evidence>
<dbReference type="InterPro" id="IPR000330">
    <property type="entry name" value="SNF2_N"/>
</dbReference>
<dbReference type="Pfam" id="PF00176">
    <property type="entry name" value="SNF2-rel_dom"/>
    <property type="match status" value="1"/>
</dbReference>
<dbReference type="InterPro" id="IPR014001">
    <property type="entry name" value="Helicase_ATP-bd"/>
</dbReference>
<dbReference type="InterPro" id="IPR038718">
    <property type="entry name" value="SNF2-like_sf"/>
</dbReference>
<dbReference type="SUPFAM" id="SSF52540">
    <property type="entry name" value="P-loop containing nucleoside triphosphate hydrolases"/>
    <property type="match status" value="2"/>
</dbReference>
<evidence type="ECO:0000313" key="2">
    <source>
        <dbReference type="EMBL" id="SDH41529.1"/>
    </source>
</evidence>
<dbReference type="InterPro" id="IPR027417">
    <property type="entry name" value="P-loop_NTPase"/>
</dbReference>
<dbReference type="Gene3D" id="3.40.50.10810">
    <property type="entry name" value="Tandem AAA-ATPase domain"/>
    <property type="match status" value="1"/>
</dbReference>
<dbReference type="Gene3D" id="3.40.50.300">
    <property type="entry name" value="P-loop containing nucleotide triphosphate hydrolases"/>
    <property type="match status" value="1"/>
</dbReference>
<gene>
    <name evidence="2" type="ORF">SAMN05660652_01700</name>
</gene>
<keyword evidence="3" id="KW-1185">Reference proteome</keyword>
<dbReference type="GO" id="GO:0005524">
    <property type="term" value="F:ATP binding"/>
    <property type="evidence" value="ECO:0007669"/>
    <property type="project" value="InterPro"/>
</dbReference>
<organism evidence="2 3">
    <name type="scientific">Propionivibrio dicarboxylicus</name>
    <dbReference type="NCBI Taxonomy" id="83767"/>
    <lineage>
        <taxon>Bacteria</taxon>
        <taxon>Pseudomonadati</taxon>
        <taxon>Pseudomonadota</taxon>
        <taxon>Betaproteobacteria</taxon>
        <taxon>Rhodocyclales</taxon>
        <taxon>Rhodocyclaceae</taxon>
        <taxon>Propionivibrio</taxon>
    </lineage>
</organism>
<reference evidence="2 3" key="1">
    <citation type="submission" date="2016-10" db="EMBL/GenBank/DDBJ databases">
        <authorList>
            <person name="de Groot N.N."/>
        </authorList>
    </citation>
    <scope>NUCLEOTIDE SEQUENCE [LARGE SCALE GENOMIC DNA]</scope>
    <source>
        <strain evidence="2 3">DSM 5885</strain>
    </source>
</reference>
<dbReference type="EMBL" id="FNCY01000005">
    <property type="protein sequence ID" value="SDH41529.1"/>
    <property type="molecule type" value="Genomic_DNA"/>
</dbReference>